<keyword evidence="3" id="KW-1185">Reference proteome</keyword>
<dbReference type="Pfam" id="PF14529">
    <property type="entry name" value="Exo_endo_phos_2"/>
    <property type="match status" value="1"/>
</dbReference>
<evidence type="ECO:0000313" key="3">
    <source>
        <dbReference type="Proteomes" id="UP001286313"/>
    </source>
</evidence>
<dbReference type="EMBL" id="JAWQEG010000950">
    <property type="protein sequence ID" value="KAK3883835.1"/>
    <property type="molecule type" value="Genomic_DNA"/>
</dbReference>
<accession>A0AAE1G202</accession>
<dbReference type="AlphaFoldDB" id="A0AAE1G202"/>
<evidence type="ECO:0000313" key="2">
    <source>
        <dbReference type="EMBL" id="KAK3883835.1"/>
    </source>
</evidence>
<organism evidence="2 3">
    <name type="scientific">Petrolisthes cinctipes</name>
    <name type="common">Flat porcelain crab</name>
    <dbReference type="NCBI Taxonomy" id="88211"/>
    <lineage>
        <taxon>Eukaryota</taxon>
        <taxon>Metazoa</taxon>
        <taxon>Ecdysozoa</taxon>
        <taxon>Arthropoda</taxon>
        <taxon>Crustacea</taxon>
        <taxon>Multicrustacea</taxon>
        <taxon>Malacostraca</taxon>
        <taxon>Eumalacostraca</taxon>
        <taxon>Eucarida</taxon>
        <taxon>Decapoda</taxon>
        <taxon>Pleocyemata</taxon>
        <taxon>Anomura</taxon>
        <taxon>Galatheoidea</taxon>
        <taxon>Porcellanidae</taxon>
        <taxon>Petrolisthes</taxon>
    </lineage>
</organism>
<dbReference type="InterPro" id="IPR036691">
    <property type="entry name" value="Endo/exonu/phosph_ase_sf"/>
</dbReference>
<evidence type="ECO:0000259" key="1">
    <source>
        <dbReference type="Pfam" id="PF14529"/>
    </source>
</evidence>
<protein>
    <recommendedName>
        <fullName evidence="1">Endonuclease/exonuclease/phosphatase domain-containing protein</fullName>
    </recommendedName>
</protein>
<proteinExistence type="predicted"/>
<dbReference type="Proteomes" id="UP001286313">
    <property type="component" value="Unassembled WGS sequence"/>
</dbReference>
<dbReference type="PANTHER" id="PTHR33273:SF4">
    <property type="entry name" value="ENDONUCLEASE_EXONUCLEASE_PHOSPHATASE DOMAIN-CONTAINING PROTEIN"/>
    <property type="match status" value="1"/>
</dbReference>
<dbReference type="SUPFAM" id="SSF56219">
    <property type="entry name" value="DNase I-like"/>
    <property type="match status" value="1"/>
</dbReference>
<dbReference type="PANTHER" id="PTHR33273">
    <property type="entry name" value="DOMAIN-CONTAINING PROTEIN, PUTATIVE-RELATED"/>
    <property type="match status" value="1"/>
</dbReference>
<comment type="caution">
    <text evidence="2">The sequence shown here is derived from an EMBL/GenBank/DDBJ whole genome shotgun (WGS) entry which is preliminary data.</text>
</comment>
<gene>
    <name evidence="2" type="ORF">Pcinc_011869</name>
</gene>
<feature type="domain" description="Endonuclease/exonuclease/phosphatase" evidence="1">
    <location>
        <begin position="63"/>
        <end position="175"/>
    </location>
</feature>
<sequence length="378" mass="42282">MLGDYIPASPPAYSAFYSNSFEGQDHHGGSAILVRRDIPCTSLELDTPLQAVAVKVFMDRPYTVCSLYLPPSVTVERGDLNHLVRDLPSPFILLGDFNGRHPLWGDSSVNPRGVLLASFIEDEGLGVLNTGDVTHFNSPTGTFTAIDISLCSPSALLDFTWRVLPDLYGSDHFPILLEGNRTSGYFPKRPVPWWSPVCTTAVREKRAAFSRLRRNRGDPTLLEDFRRARARARRVLKEARRASWKAYVSSINTKTPLTQVFRRVCKMAGKFSPSSPPVLKVNGIKILDGLTVANTMAEAFAKVSSRDSRPLAVRHELRAKERTVLDFTGNENESYNHIFTLRDLHSALSLSAATLLLGQTTSHMQCYDTWVRKRSHFF</sequence>
<dbReference type="InterPro" id="IPR005135">
    <property type="entry name" value="Endo/exonuclease/phosphatase"/>
</dbReference>
<name>A0AAE1G202_PETCI</name>
<dbReference type="Gene3D" id="3.60.10.10">
    <property type="entry name" value="Endonuclease/exonuclease/phosphatase"/>
    <property type="match status" value="1"/>
</dbReference>
<reference evidence="2" key="1">
    <citation type="submission" date="2023-10" db="EMBL/GenBank/DDBJ databases">
        <title>Genome assemblies of two species of porcelain crab, Petrolisthes cinctipes and Petrolisthes manimaculis (Anomura: Porcellanidae).</title>
        <authorList>
            <person name="Angst P."/>
        </authorList>
    </citation>
    <scope>NUCLEOTIDE SEQUENCE</scope>
    <source>
        <strain evidence="2">PB745_01</strain>
        <tissue evidence="2">Gill</tissue>
    </source>
</reference>
<dbReference type="GO" id="GO:0003824">
    <property type="term" value="F:catalytic activity"/>
    <property type="evidence" value="ECO:0007669"/>
    <property type="project" value="InterPro"/>
</dbReference>